<keyword evidence="3" id="KW-0808">Transferase</keyword>
<dbReference type="OrthoDB" id="8576090at2"/>
<dbReference type="InterPro" id="IPR000120">
    <property type="entry name" value="Amidase"/>
</dbReference>
<sequence length="495" mass="53226">MGKSHSPVHWKSAAEIVELVKSKQISPREVVESTIDLIEQRDPGLNAVVYKAYDEAREKAAALERRIMQGEPVGMLAGVPTLMKDLFAAKPGWPSTLGGIRALKDARGAAGVWSTYPLKMSGEDSLLLGQTNSPVYGFRGTTDNTFFGPTRNPFNLDFNAGGSSGGAAALVADGIVPVAGGTDGGGSIRIPAAWTNTYGFQPSIGRVPFKSRPNAFHPGPYLYEGPITRTVRDAALAMNVLHGFDRRDPASLRVKLDFTSALAQGVRGKKIGLTLNYGVFPVQQEIQDLIGKAARVFTELGAHVEFVDLGIPYSQKQMSDAWCRMIAIPTVASMQALRKEGIDLYGEHRADIPDALMKWIDAVADISVQQISADQLLRTTVFDCMNGVFDRFDLLLAPTLACMPVRNATDGCTEGPSQINGEEIDPLIGWCMTYLTNFSGHPSASVPAGLIDGLPAGMLIIGDRQADLDVIAASAAFERASPWSQYYDIPAGRPL</sequence>
<dbReference type="Proteomes" id="UP000198552">
    <property type="component" value="Unassembled WGS sequence"/>
</dbReference>
<dbReference type="Pfam" id="PF01425">
    <property type="entry name" value="Amidase"/>
    <property type="match status" value="1"/>
</dbReference>
<dbReference type="InterPro" id="IPR020556">
    <property type="entry name" value="Amidase_CS"/>
</dbReference>
<dbReference type="RefSeq" id="WP_091572988.1">
    <property type="nucleotide sequence ID" value="NZ_FNHP01000018.1"/>
</dbReference>
<dbReference type="GO" id="GO:0016740">
    <property type="term" value="F:transferase activity"/>
    <property type="evidence" value="ECO:0007669"/>
    <property type="project" value="UniProtKB-KW"/>
</dbReference>
<dbReference type="STRING" id="1527607.SAMN05428957_1182"/>
<evidence type="ECO:0000313" key="3">
    <source>
        <dbReference type="EMBL" id="SDM78171.1"/>
    </source>
</evidence>
<dbReference type="PANTHER" id="PTHR11895">
    <property type="entry name" value="TRANSAMIDASE"/>
    <property type="match status" value="1"/>
</dbReference>
<keyword evidence="4" id="KW-1185">Reference proteome</keyword>
<dbReference type="PANTHER" id="PTHR11895:SF7">
    <property type="entry name" value="GLUTAMYL-TRNA(GLN) AMIDOTRANSFERASE SUBUNIT A, MITOCHONDRIAL"/>
    <property type="match status" value="1"/>
</dbReference>
<evidence type="ECO:0000256" key="1">
    <source>
        <dbReference type="ARBA" id="ARBA00009199"/>
    </source>
</evidence>
<dbReference type="SUPFAM" id="SSF75304">
    <property type="entry name" value="Amidase signature (AS) enzymes"/>
    <property type="match status" value="1"/>
</dbReference>
<evidence type="ECO:0000313" key="4">
    <source>
        <dbReference type="Proteomes" id="UP000198552"/>
    </source>
</evidence>
<dbReference type="SMR" id="A0A1G9W1V1"/>
<dbReference type="InterPro" id="IPR023631">
    <property type="entry name" value="Amidase_dom"/>
</dbReference>
<proteinExistence type="inferred from homology"/>
<reference evidence="4" key="1">
    <citation type="submission" date="2016-10" db="EMBL/GenBank/DDBJ databases">
        <authorList>
            <person name="Varghese N."/>
            <person name="Submissions S."/>
        </authorList>
    </citation>
    <scope>NUCLEOTIDE SEQUENCE [LARGE SCALE GENOMIC DNA]</scope>
    <source>
        <strain evidence="4">EPL6</strain>
    </source>
</reference>
<name>A0A1G9W1V1_9BURK</name>
<accession>A0A1G9W1V1</accession>
<feature type="domain" description="Amidase" evidence="2">
    <location>
        <begin position="29"/>
        <end position="467"/>
    </location>
</feature>
<evidence type="ECO:0000259" key="2">
    <source>
        <dbReference type="Pfam" id="PF01425"/>
    </source>
</evidence>
<protein>
    <submittedName>
        <fullName evidence="3">Amidase/aspartyl-tRNA(Asn)/glutamyl-tRNA(Gln) amidotransferase subunit A</fullName>
    </submittedName>
</protein>
<dbReference type="PROSITE" id="PS00571">
    <property type="entry name" value="AMIDASES"/>
    <property type="match status" value="1"/>
</dbReference>
<gene>
    <name evidence="3" type="ORF">SAMN05428957_1182</name>
</gene>
<comment type="similarity">
    <text evidence="1">Belongs to the amidase family.</text>
</comment>
<dbReference type="Gene3D" id="3.90.1300.10">
    <property type="entry name" value="Amidase signature (AS) domain"/>
    <property type="match status" value="1"/>
</dbReference>
<organism evidence="3 4">
    <name type="scientific">Oryzisolibacter propanilivorax</name>
    <dbReference type="NCBI Taxonomy" id="1527607"/>
    <lineage>
        <taxon>Bacteria</taxon>
        <taxon>Pseudomonadati</taxon>
        <taxon>Pseudomonadota</taxon>
        <taxon>Betaproteobacteria</taxon>
        <taxon>Burkholderiales</taxon>
        <taxon>Comamonadaceae</taxon>
        <taxon>Oryzisolibacter</taxon>
    </lineage>
</organism>
<dbReference type="InterPro" id="IPR036928">
    <property type="entry name" value="AS_sf"/>
</dbReference>
<dbReference type="EMBL" id="FNHP01000018">
    <property type="protein sequence ID" value="SDM78171.1"/>
    <property type="molecule type" value="Genomic_DNA"/>
</dbReference>
<dbReference type="AlphaFoldDB" id="A0A1G9W1V1"/>